<dbReference type="EMBL" id="ML769405">
    <property type="protein sequence ID" value="KAE9405935.1"/>
    <property type="molecule type" value="Genomic_DNA"/>
</dbReference>
<dbReference type="AlphaFoldDB" id="A0A6A4IB28"/>
<dbReference type="Proteomes" id="UP000799118">
    <property type="component" value="Unassembled WGS sequence"/>
</dbReference>
<organism evidence="2 3">
    <name type="scientific">Gymnopus androsaceus JB14</name>
    <dbReference type="NCBI Taxonomy" id="1447944"/>
    <lineage>
        <taxon>Eukaryota</taxon>
        <taxon>Fungi</taxon>
        <taxon>Dikarya</taxon>
        <taxon>Basidiomycota</taxon>
        <taxon>Agaricomycotina</taxon>
        <taxon>Agaricomycetes</taxon>
        <taxon>Agaricomycetidae</taxon>
        <taxon>Agaricales</taxon>
        <taxon>Marasmiineae</taxon>
        <taxon>Omphalotaceae</taxon>
        <taxon>Gymnopus</taxon>
    </lineage>
</organism>
<reference evidence="2" key="1">
    <citation type="journal article" date="2019" name="Environ. Microbiol.">
        <title>Fungal ecological strategies reflected in gene transcription - a case study of two litter decomposers.</title>
        <authorList>
            <person name="Barbi F."/>
            <person name="Kohler A."/>
            <person name="Barry K."/>
            <person name="Baskaran P."/>
            <person name="Daum C."/>
            <person name="Fauchery L."/>
            <person name="Ihrmark K."/>
            <person name="Kuo A."/>
            <person name="LaButti K."/>
            <person name="Lipzen A."/>
            <person name="Morin E."/>
            <person name="Grigoriev I.V."/>
            <person name="Henrissat B."/>
            <person name="Lindahl B."/>
            <person name="Martin F."/>
        </authorList>
    </citation>
    <scope>NUCLEOTIDE SEQUENCE</scope>
    <source>
        <strain evidence="2">JB14</strain>
    </source>
</reference>
<evidence type="ECO:0000313" key="3">
    <source>
        <dbReference type="Proteomes" id="UP000799118"/>
    </source>
</evidence>
<gene>
    <name evidence="2" type="ORF">BT96DRAFT_972170</name>
</gene>
<proteinExistence type="predicted"/>
<protein>
    <submittedName>
        <fullName evidence="2">Uncharacterized protein</fullName>
    </submittedName>
</protein>
<feature type="coiled-coil region" evidence="1">
    <location>
        <begin position="27"/>
        <end position="54"/>
    </location>
</feature>
<sequence length="670" mass="75843">MAQYLQSRIEDPIWLEPHEISFLRTRIFEEEALIQTFESRMDKLRAQFSELTLQKRAKLAEIASLRDVLAPVRRVPLEILSEILKLSSYTVSEVFTLSSVCVAWRKAAHATPRLWSKLSITLQEQYLGSDFGWVEDWITRSQTVPLDLYMNFYLEEYDESQDVLTQRGKQLLEYILTQFGNRVRLLNVAGHPSSFLPILHLSPSSLLSLEKLSFEVYENGNDTIEDLVDLFPRKVEVFLGAPKLRQVELDRAFLLGLLALPAEQLTSLKVYAEDDNFDVDPTVFVGILPRCKQLVSLEITLPDDFTGFSMSLIMDAARFQQRSSTALMSLVFFLDSSVTDERLDLTEKVVAVLSLFPTIRSLKIHPPFDVNTFVQAMTCTEGHCVLPNLQDLVLERYLNYYDRANKEDCLSGFGFKSMVLSRWWPDDDDSVSFRNGLSRLQNVTLWGFRVDSVEDIKRISTLSGLVLDYRPLLRFLVVVADTLTGCAQASRRPSGPTLCLEFMYEDLNFLSLESVWNSVGERMIQPLQDFNGFGFFRSPNVTTESDLRIFSSDGNVTMQSLLSADTFSDTCAALLQRMMINTVPIRVTMLWVDQQGNSVCPSTGCSVRSSDTQEVFFTIVGTAQGLTASRYMFSATINSASSISKFLFEINNNDGSNPIQSSLIMVAQDS</sequence>
<name>A0A6A4IB28_9AGAR</name>
<evidence type="ECO:0000256" key="1">
    <source>
        <dbReference type="SAM" id="Coils"/>
    </source>
</evidence>
<keyword evidence="1" id="KW-0175">Coiled coil</keyword>
<dbReference type="OrthoDB" id="5985073at2759"/>
<keyword evidence="3" id="KW-1185">Reference proteome</keyword>
<evidence type="ECO:0000313" key="2">
    <source>
        <dbReference type="EMBL" id="KAE9405935.1"/>
    </source>
</evidence>
<accession>A0A6A4IB28</accession>